<reference evidence="9 10" key="1">
    <citation type="submission" date="2018-09" db="EMBL/GenBank/DDBJ databases">
        <title>Genome sequencing of strain 6GH32-13.</title>
        <authorList>
            <person name="Weon H.-Y."/>
            <person name="Heo J."/>
            <person name="Kwon S.-W."/>
        </authorList>
    </citation>
    <scope>NUCLEOTIDE SEQUENCE [LARGE SCALE GENOMIC DNA]</scope>
    <source>
        <strain evidence="9 10">5GH32-13</strain>
    </source>
</reference>
<keyword evidence="3" id="KW-0813">Transport</keyword>
<dbReference type="Proteomes" id="UP000263900">
    <property type="component" value="Chromosome"/>
</dbReference>
<dbReference type="InterPro" id="IPR002781">
    <property type="entry name" value="TM_pro_TauE-like"/>
</dbReference>
<evidence type="ECO:0000256" key="1">
    <source>
        <dbReference type="ARBA" id="ARBA00004651"/>
    </source>
</evidence>
<evidence type="ECO:0000256" key="5">
    <source>
        <dbReference type="ARBA" id="ARBA00022692"/>
    </source>
</evidence>
<feature type="transmembrane region" description="Helical" evidence="8">
    <location>
        <begin position="79"/>
        <end position="112"/>
    </location>
</feature>
<keyword evidence="5 8" id="KW-0812">Transmembrane</keyword>
<dbReference type="KEGG" id="pseg:D3H65_08650"/>
<organism evidence="9 10">
    <name type="scientific">Paraflavitalea soli</name>
    <dbReference type="NCBI Taxonomy" id="2315862"/>
    <lineage>
        <taxon>Bacteria</taxon>
        <taxon>Pseudomonadati</taxon>
        <taxon>Bacteroidota</taxon>
        <taxon>Chitinophagia</taxon>
        <taxon>Chitinophagales</taxon>
        <taxon>Chitinophagaceae</taxon>
        <taxon>Paraflavitalea</taxon>
    </lineage>
</organism>
<comment type="subcellular location">
    <subcellularLocation>
        <location evidence="1 8">Cell membrane</location>
        <topology evidence="1 8">Multi-pass membrane protein</topology>
    </subcellularLocation>
</comment>
<name>A0A3B7MM70_9BACT</name>
<evidence type="ECO:0000256" key="3">
    <source>
        <dbReference type="ARBA" id="ARBA00022448"/>
    </source>
</evidence>
<feature type="transmembrane region" description="Helical" evidence="8">
    <location>
        <begin position="197"/>
        <end position="217"/>
    </location>
</feature>
<feature type="transmembrane region" description="Helical" evidence="8">
    <location>
        <begin position="254"/>
        <end position="274"/>
    </location>
</feature>
<dbReference type="GO" id="GO:0005886">
    <property type="term" value="C:plasma membrane"/>
    <property type="evidence" value="ECO:0007669"/>
    <property type="project" value="UniProtKB-SubCell"/>
</dbReference>
<keyword evidence="4 8" id="KW-1003">Cell membrane</keyword>
<evidence type="ECO:0000256" key="4">
    <source>
        <dbReference type="ARBA" id="ARBA00022475"/>
    </source>
</evidence>
<feature type="transmembrane region" description="Helical" evidence="8">
    <location>
        <begin position="45"/>
        <end position="67"/>
    </location>
</feature>
<dbReference type="Pfam" id="PF01925">
    <property type="entry name" value="TauE"/>
    <property type="match status" value="1"/>
</dbReference>
<comment type="similarity">
    <text evidence="2 8">Belongs to the 4-toluene sulfonate uptake permease (TSUP) (TC 2.A.102) family.</text>
</comment>
<accession>A0A3B7MM70</accession>
<evidence type="ECO:0000256" key="2">
    <source>
        <dbReference type="ARBA" id="ARBA00009142"/>
    </source>
</evidence>
<sequence>MSVLVFTILLFSGAALAGLLGSLTGLGGGVVLIPLLTLVFKVDIHYAIGTSLVSVIATSSGAAAAYVKEGITNIRLGMFLEVATTIGALAGAFLATYIATSWIAIVFGIILILSALTAFTHHTENISTVQGSRLSRRLKLNGSFPTEAGIQHYSVKHVAGGFVMMNIAGIISGILGIGSGALKVIAMDRIMQIPFKVSTTTSNFMIGVTAAASAGIYLKRGYIDPGLSMPVMLGVLLGAYVGSKILFKANTKALKILFAIVVLFLALEMIYNGITHEL</sequence>
<dbReference type="RefSeq" id="WP_119049933.1">
    <property type="nucleotide sequence ID" value="NZ_CP032157.1"/>
</dbReference>
<dbReference type="EMBL" id="CP032157">
    <property type="protein sequence ID" value="AXY74046.1"/>
    <property type="molecule type" value="Genomic_DNA"/>
</dbReference>
<gene>
    <name evidence="9" type="ORF">D3H65_08650</name>
</gene>
<dbReference type="PANTHER" id="PTHR30269:SF23">
    <property type="entry name" value="MEMBRANE TRANSPORTER PROTEIN YDHB-RELATED"/>
    <property type="match status" value="1"/>
</dbReference>
<evidence type="ECO:0000256" key="8">
    <source>
        <dbReference type="RuleBase" id="RU363041"/>
    </source>
</evidence>
<keyword evidence="7 8" id="KW-0472">Membrane</keyword>
<dbReference type="AlphaFoldDB" id="A0A3B7MM70"/>
<dbReference type="InterPro" id="IPR052017">
    <property type="entry name" value="TSUP"/>
</dbReference>
<evidence type="ECO:0000256" key="7">
    <source>
        <dbReference type="ARBA" id="ARBA00023136"/>
    </source>
</evidence>
<dbReference type="PANTHER" id="PTHR30269">
    <property type="entry name" value="TRANSMEMBRANE PROTEIN YFCA"/>
    <property type="match status" value="1"/>
</dbReference>
<keyword evidence="10" id="KW-1185">Reference proteome</keyword>
<evidence type="ECO:0000313" key="10">
    <source>
        <dbReference type="Proteomes" id="UP000263900"/>
    </source>
</evidence>
<feature type="transmembrane region" description="Helical" evidence="8">
    <location>
        <begin position="229"/>
        <end position="247"/>
    </location>
</feature>
<proteinExistence type="inferred from homology"/>
<dbReference type="OrthoDB" id="9777163at2"/>
<evidence type="ECO:0000313" key="9">
    <source>
        <dbReference type="EMBL" id="AXY74046.1"/>
    </source>
</evidence>
<evidence type="ECO:0000256" key="6">
    <source>
        <dbReference type="ARBA" id="ARBA00022989"/>
    </source>
</evidence>
<protein>
    <recommendedName>
        <fullName evidence="8">Probable membrane transporter protein</fullName>
    </recommendedName>
</protein>
<feature type="transmembrane region" description="Helical" evidence="8">
    <location>
        <begin position="162"/>
        <end position="185"/>
    </location>
</feature>
<keyword evidence="6 8" id="KW-1133">Transmembrane helix</keyword>